<organism evidence="3 4">
    <name type="scientific">Elysia marginata</name>
    <dbReference type="NCBI Taxonomy" id="1093978"/>
    <lineage>
        <taxon>Eukaryota</taxon>
        <taxon>Metazoa</taxon>
        <taxon>Spiralia</taxon>
        <taxon>Lophotrochozoa</taxon>
        <taxon>Mollusca</taxon>
        <taxon>Gastropoda</taxon>
        <taxon>Heterobranchia</taxon>
        <taxon>Euthyneura</taxon>
        <taxon>Panpulmonata</taxon>
        <taxon>Sacoglossa</taxon>
        <taxon>Placobranchoidea</taxon>
        <taxon>Plakobranchidae</taxon>
        <taxon>Elysia</taxon>
    </lineage>
</organism>
<name>A0AAV4GX90_9GAST</name>
<keyword evidence="2" id="KW-1133">Transmembrane helix</keyword>
<dbReference type="Pfam" id="PF02157">
    <property type="entry name" value="Man-6-P_recep"/>
    <property type="match status" value="1"/>
</dbReference>
<evidence type="ECO:0000313" key="3">
    <source>
        <dbReference type="EMBL" id="GFR90522.1"/>
    </source>
</evidence>
<dbReference type="Proteomes" id="UP000762676">
    <property type="component" value="Unassembled WGS sequence"/>
</dbReference>
<dbReference type="InterPro" id="IPR028927">
    <property type="entry name" value="Man-6-P_rcpt"/>
</dbReference>
<dbReference type="SUPFAM" id="SSF50911">
    <property type="entry name" value="Mannose 6-phosphate receptor domain"/>
    <property type="match status" value="1"/>
</dbReference>
<dbReference type="EMBL" id="BMAT01001684">
    <property type="protein sequence ID" value="GFR90522.1"/>
    <property type="molecule type" value="Genomic_DNA"/>
</dbReference>
<protein>
    <submittedName>
        <fullName evidence="3">Cation-dependent mannose-6-phosphate receptor</fullName>
    </submittedName>
</protein>
<evidence type="ECO:0000256" key="2">
    <source>
        <dbReference type="SAM" id="Phobius"/>
    </source>
</evidence>
<dbReference type="InterPro" id="IPR009011">
    <property type="entry name" value="Man6P_isomerase_rcpt-bd_dom_sf"/>
</dbReference>
<accession>A0AAV4GX90</accession>
<reference evidence="3 4" key="1">
    <citation type="journal article" date="2021" name="Elife">
        <title>Chloroplast acquisition without the gene transfer in kleptoplastic sea slugs, Plakobranchus ocellatus.</title>
        <authorList>
            <person name="Maeda T."/>
            <person name="Takahashi S."/>
            <person name="Yoshida T."/>
            <person name="Shimamura S."/>
            <person name="Takaki Y."/>
            <person name="Nagai Y."/>
            <person name="Toyoda A."/>
            <person name="Suzuki Y."/>
            <person name="Arimoto A."/>
            <person name="Ishii H."/>
            <person name="Satoh N."/>
            <person name="Nishiyama T."/>
            <person name="Hasebe M."/>
            <person name="Maruyama T."/>
            <person name="Minagawa J."/>
            <person name="Obokata J."/>
            <person name="Shigenobu S."/>
        </authorList>
    </citation>
    <scope>NUCLEOTIDE SEQUENCE [LARGE SCALE GENOMIC DNA]</scope>
</reference>
<keyword evidence="1" id="KW-0325">Glycoprotein</keyword>
<keyword evidence="2" id="KW-0472">Membrane</keyword>
<dbReference type="PANTHER" id="PTHR15071:SF0">
    <property type="entry name" value="MANNOSE 6-PHOSPHATE RECEPTOR-LIKE PROTEIN 1"/>
    <property type="match status" value="1"/>
</dbReference>
<gene>
    <name evidence="3" type="ORF">ElyMa_000821100</name>
</gene>
<evidence type="ECO:0000313" key="4">
    <source>
        <dbReference type="Proteomes" id="UP000762676"/>
    </source>
</evidence>
<dbReference type="Gene3D" id="2.70.130.10">
    <property type="entry name" value="Mannose-6-phosphate receptor binding domain"/>
    <property type="match status" value="1"/>
</dbReference>
<keyword evidence="3" id="KW-0675">Receptor</keyword>
<dbReference type="PANTHER" id="PTHR15071">
    <property type="entry name" value="MANNOSE-6-PHOSPHATE RECEPTOR FAMILY MEMBER"/>
    <property type="match status" value="1"/>
</dbReference>
<keyword evidence="2" id="KW-0812">Transmembrane</keyword>
<comment type="caution">
    <text evidence="3">The sequence shown here is derived from an EMBL/GenBank/DDBJ whole genome shotgun (WGS) entry which is preliminary data.</text>
</comment>
<dbReference type="GO" id="GO:0005802">
    <property type="term" value="C:trans-Golgi network"/>
    <property type="evidence" value="ECO:0007669"/>
    <property type="project" value="TreeGrafter"/>
</dbReference>
<dbReference type="AlphaFoldDB" id="A0AAV4GX90"/>
<feature type="transmembrane region" description="Helical" evidence="2">
    <location>
        <begin position="294"/>
        <end position="314"/>
    </location>
</feature>
<evidence type="ECO:0000256" key="1">
    <source>
        <dbReference type="ARBA" id="ARBA00023180"/>
    </source>
</evidence>
<sequence>MGLSSVTTGPKNLSSVSCYVSARWVPKVLSDEHKRQRVEISQILVHRCQQEVDETVGVGPVGDHHARNKLLEHIITADKTWVTPEYSGDKTRLNDILERLTTARMQQFLMIFCVILGALVSSCLVSASSCNAIEKRPCTCSTPEGVLSLQTLMNNRPNQKPLSVVSGEFTYYIAPCNHPLTTVKKCHDLSNTLVGCQVNSQGDAYGLGAQGGSAVMGDPQKGTVTFLNHYTSPDNINRISKLLLKCSDKDGAFTFLNQTKNDASTITYMFMLETKYACLNAPSSSGGGLSTGSVLVIIFFVALIVYLVGGTLFLKYVRKAEGRESIPNYEFWSDFPSLVKDGVLFTLRGCKAESTYEKI</sequence>
<proteinExistence type="predicted"/>
<dbReference type="GO" id="GO:0000139">
    <property type="term" value="C:Golgi membrane"/>
    <property type="evidence" value="ECO:0007669"/>
    <property type="project" value="UniProtKB-SubCell"/>
</dbReference>
<keyword evidence="4" id="KW-1185">Reference proteome</keyword>